<proteinExistence type="predicted"/>
<keyword evidence="2" id="KW-1185">Reference proteome</keyword>
<dbReference type="AlphaFoldDB" id="A0AAD9VCB3"/>
<protein>
    <submittedName>
        <fullName evidence="1">Uncharacterized protein</fullName>
    </submittedName>
</protein>
<dbReference type="Proteomes" id="UP001249851">
    <property type="component" value="Unassembled WGS sequence"/>
</dbReference>
<comment type="caution">
    <text evidence="1">The sequence shown here is derived from an EMBL/GenBank/DDBJ whole genome shotgun (WGS) entry which is preliminary data.</text>
</comment>
<organism evidence="1 2">
    <name type="scientific">Acropora cervicornis</name>
    <name type="common">Staghorn coral</name>
    <dbReference type="NCBI Taxonomy" id="6130"/>
    <lineage>
        <taxon>Eukaryota</taxon>
        <taxon>Metazoa</taxon>
        <taxon>Cnidaria</taxon>
        <taxon>Anthozoa</taxon>
        <taxon>Hexacorallia</taxon>
        <taxon>Scleractinia</taxon>
        <taxon>Astrocoeniina</taxon>
        <taxon>Acroporidae</taxon>
        <taxon>Acropora</taxon>
    </lineage>
</organism>
<reference evidence="1" key="2">
    <citation type="journal article" date="2023" name="Science">
        <title>Genomic signatures of disease resistance in endangered staghorn corals.</title>
        <authorList>
            <person name="Vollmer S.V."/>
            <person name="Selwyn J.D."/>
            <person name="Despard B.A."/>
            <person name="Roesel C.L."/>
        </authorList>
    </citation>
    <scope>NUCLEOTIDE SEQUENCE</scope>
    <source>
        <strain evidence="1">K2</strain>
    </source>
</reference>
<accession>A0AAD9VCB3</accession>
<name>A0AAD9VCB3_ACRCE</name>
<sequence>MKAMAQIQKKFPSFVYRAGTQEGPCFSFVDNIYEVWLVTDPRLYFPLNQDVSQSAGGQKGKSLENVCLWRADTTNLKKYFTLKEKFDGICQVELKDSTNANCALKEEKIQEIQRCLKSFEWRKTTVPRCNGGFSLMNVSPMVQAMIVYMRDHCPKTPKDLNFHAELKAASQWCWSDDYKQLVMKKVPVGDCRLKIAAKETLQTWEKKERDLETIKANKMGEDRDSSDESVDEQLSGRILAEEGVIMAELVEPGDELNFDLFWSFGLDFFSDDELLLTETDLTEQTETTEQTEQTEIGQLILFTSFAKIESGYVREAIGVLKKYIASGASRLSHVNGLLKRKVSEPELKIERVEPALKHRRQEDTFQTLGRRSQRMFLNGMA</sequence>
<evidence type="ECO:0000313" key="2">
    <source>
        <dbReference type="Proteomes" id="UP001249851"/>
    </source>
</evidence>
<gene>
    <name evidence="1" type="ORF">P5673_006709</name>
</gene>
<dbReference type="EMBL" id="JARQWQ010000011">
    <property type="protein sequence ID" value="KAK2568715.1"/>
    <property type="molecule type" value="Genomic_DNA"/>
</dbReference>
<reference evidence="1" key="1">
    <citation type="journal article" date="2023" name="G3 (Bethesda)">
        <title>Whole genome assembly and annotation of the endangered Caribbean coral Acropora cervicornis.</title>
        <authorList>
            <person name="Selwyn J.D."/>
            <person name="Vollmer S.V."/>
        </authorList>
    </citation>
    <scope>NUCLEOTIDE SEQUENCE</scope>
    <source>
        <strain evidence="1">K2</strain>
    </source>
</reference>
<evidence type="ECO:0000313" key="1">
    <source>
        <dbReference type="EMBL" id="KAK2568715.1"/>
    </source>
</evidence>